<protein>
    <recommendedName>
        <fullName evidence="5">Bifunctional ligase/repressor BirA</fullName>
    </recommendedName>
    <alternativeName>
        <fullName evidence="5">Biotin--[acetyl-CoA-carboxylase] ligase</fullName>
        <ecNumber evidence="5">6.3.4.15</ecNumber>
    </alternativeName>
    <alternativeName>
        <fullName evidence="5">Biotin--protein ligase</fullName>
    </alternativeName>
    <alternativeName>
        <fullName evidence="5">Biotin-[acetyl-CoA carboxylase] synthetase</fullName>
    </alternativeName>
</protein>
<dbReference type="InterPro" id="IPR003142">
    <property type="entry name" value="BPL_C"/>
</dbReference>
<keyword evidence="1 5" id="KW-0436">Ligase</keyword>
<comment type="caution">
    <text evidence="5">Lacks conserved residue(s) required for the propagation of feature annotation.</text>
</comment>
<dbReference type="CDD" id="cd16442">
    <property type="entry name" value="BPL"/>
    <property type="match status" value="1"/>
</dbReference>
<dbReference type="HAMAP" id="MF_00978">
    <property type="entry name" value="Bifunct_BirA"/>
    <property type="match status" value="1"/>
</dbReference>
<proteinExistence type="inferred from homology"/>
<keyword evidence="8" id="KW-1185">Reference proteome</keyword>
<keyword evidence="2 5" id="KW-0547">Nucleotide-binding</keyword>
<organism evidence="7 8">
    <name type="scientific">Deinococcus aquiradiocola</name>
    <dbReference type="NCBI Taxonomy" id="393059"/>
    <lineage>
        <taxon>Bacteria</taxon>
        <taxon>Thermotogati</taxon>
        <taxon>Deinococcota</taxon>
        <taxon>Deinococci</taxon>
        <taxon>Deinococcales</taxon>
        <taxon>Deinococcaceae</taxon>
        <taxon>Deinococcus</taxon>
    </lineage>
</organism>
<dbReference type="NCBIfam" id="TIGR00121">
    <property type="entry name" value="birA_ligase"/>
    <property type="match status" value="1"/>
</dbReference>
<dbReference type="GO" id="GO:0006355">
    <property type="term" value="P:regulation of DNA-templated transcription"/>
    <property type="evidence" value="ECO:0007669"/>
    <property type="project" value="UniProtKB-UniRule"/>
</dbReference>
<evidence type="ECO:0000256" key="5">
    <source>
        <dbReference type="HAMAP-Rule" id="MF_00978"/>
    </source>
</evidence>
<reference evidence="7" key="1">
    <citation type="journal article" date="2014" name="Int. J. Syst. Evol. Microbiol.">
        <title>Complete genome sequence of Corynebacterium casei LMG S-19264T (=DSM 44701T), isolated from a smear-ripened cheese.</title>
        <authorList>
            <consortium name="US DOE Joint Genome Institute (JGI-PGF)"/>
            <person name="Walter F."/>
            <person name="Albersmeier A."/>
            <person name="Kalinowski J."/>
            <person name="Ruckert C."/>
        </authorList>
    </citation>
    <scope>NUCLEOTIDE SEQUENCE</scope>
    <source>
        <strain evidence="7">JCM 14371</strain>
    </source>
</reference>
<reference evidence="7" key="2">
    <citation type="submission" date="2020-09" db="EMBL/GenBank/DDBJ databases">
        <authorList>
            <person name="Sun Q."/>
            <person name="Ohkuma M."/>
        </authorList>
    </citation>
    <scope>NUCLEOTIDE SEQUENCE</scope>
    <source>
        <strain evidence="7">JCM 14371</strain>
    </source>
</reference>
<feature type="domain" description="BPL/LPL catalytic" evidence="6">
    <location>
        <begin position="69"/>
        <end position="260"/>
    </location>
</feature>
<dbReference type="GO" id="GO:0005524">
    <property type="term" value="F:ATP binding"/>
    <property type="evidence" value="ECO:0007669"/>
    <property type="project" value="UniProtKB-UniRule"/>
</dbReference>
<keyword evidence="3 5" id="KW-0067">ATP-binding</keyword>
<dbReference type="PANTHER" id="PTHR12835">
    <property type="entry name" value="BIOTIN PROTEIN LIGASE"/>
    <property type="match status" value="1"/>
</dbReference>
<evidence type="ECO:0000256" key="2">
    <source>
        <dbReference type="ARBA" id="ARBA00022741"/>
    </source>
</evidence>
<dbReference type="EMBL" id="BMOE01000021">
    <property type="protein sequence ID" value="GGJ88420.1"/>
    <property type="molecule type" value="Genomic_DNA"/>
</dbReference>
<dbReference type="InterPro" id="IPR008988">
    <property type="entry name" value="Transcriptional_repressor_C"/>
</dbReference>
<gene>
    <name evidence="5" type="primary">birA</name>
    <name evidence="7" type="ORF">GCM10008939_35650</name>
</gene>
<dbReference type="Gene3D" id="3.30.930.10">
    <property type="entry name" value="Bira Bifunctional Protein, Domain 2"/>
    <property type="match status" value="1"/>
</dbReference>
<dbReference type="InterPro" id="IPR036388">
    <property type="entry name" value="WH-like_DNA-bd_sf"/>
</dbReference>
<keyword evidence="5" id="KW-0238">DNA-binding</keyword>
<dbReference type="InterPro" id="IPR004408">
    <property type="entry name" value="Biotin_CoA_COase_ligase"/>
</dbReference>
<dbReference type="GO" id="GO:0003677">
    <property type="term" value="F:DNA binding"/>
    <property type="evidence" value="ECO:0007669"/>
    <property type="project" value="UniProtKB-UniRule"/>
</dbReference>
<dbReference type="PROSITE" id="PS51733">
    <property type="entry name" value="BPL_LPL_CATALYTIC"/>
    <property type="match status" value="1"/>
</dbReference>
<dbReference type="AlphaFoldDB" id="A0A917UV19"/>
<evidence type="ECO:0000313" key="8">
    <source>
        <dbReference type="Proteomes" id="UP000635726"/>
    </source>
</evidence>
<feature type="binding site" evidence="5">
    <location>
        <begin position="121"/>
        <end position="123"/>
    </location>
    <ligand>
        <name>biotin</name>
        <dbReference type="ChEBI" id="CHEBI:57586"/>
    </ligand>
</feature>
<dbReference type="Gene3D" id="2.30.30.100">
    <property type="match status" value="1"/>
</dbReference>
<comment type="catalytic activity">
    <reaction evidence="5">
        <text>biotin + L-lysyl-[protein] + ATP = N(6)-biotinyl-L-lysyl-[protein] + AMP + diphosphate + H(+)</text>
        <dbReference type="Rhea" id="RHEA:11756"/>
        <dbReference type="Rhea" id="RHEA-COMP:9752"/>
        <dbReference type="Rhea" id="RHEA-COMP:10505"/>
        <dbReference type="ChEBI" id="CHEBI:15378"/>
        <dbReference type="ChEBI" id="CHEBI:29969"/>
        <dbReference type="ChEBI" id="CHEBI:30616"/>
        <dbReference type="ChEBI" id="CHEBI:33019"/>
        <dbReference type="ChEBI" id="CHEBI:57586"/>
        <dbReference type="ChEBI" id="CHEBI:83144"/>
        <dbReference type="ChEBI" id="CHEBI:456215"/>
        <dbReference type="EC" id="6.3.4.15"/>
    </reaction>
</comment>
<evidence type="ECO:0000256" key="3">
    <source>
        <dbReference type="ARBA" id="ARBA00022840"/>
    </source>
</evidence>
<keyword evidence="4 5" id="KW-0092">Biotin</keyword>
<accession>A0A917UV19</accession>
<evidence type="ECO:0000259" key="6">
    <source>
        <dbReference type="PROSITE" id="PS51733"/>
    </source>
</evidence>
<comment type="function">
    <text evidence="5">Acts both as a biotin--[acetyl-CoA-carboxylase] ligase and a repressor.</text>
</comment>
<dbReference type="GO" id="GO:0004077">
    <property type="term" value="F:biotin--[biotin carboxyl-carrier protein] ligase activity"/>
    <property type="evidence" value="ECO:0007669"/>
    <property type="project" value="UniProtKB-UniRule"/>
</dbReference>
<dbReference type="GO" id="GO:0005737">
    <property type="term" value="C:cytoplasm"/>
    <property type="evidence" value="ECO:0007669"/>
    <property type="project" value="TreeGrafter"/>
</dbReference>
<dbReference type="PANTHER" id="PTHR12835:SF5">
    <property type="entry name" value="BIOTIN--PROTEIN LIGASE"/>
    <property type="match status" value="1"/>
</dbReference>
<dbReference type="InterPro" id="IPR030855">
    <property type="entry name" value="Bifunct_BirA"/>
</dbReference>
<sequence length="324" mass="33317">MPAGAGWVQTARVPARLLPLLTDVPVSGERLARTLGVGRVSVNSFARALQEEGFPVVVSRRGYALEAGSPAPSLLDLGGRPYRYVGTTGSTQDDVRAWAADAQDPAVPGAVVLAERQTSGRGRRGRVWEGPGEAAGRNLTFSMLLPAPVDVARLALLPLAAGVALARTTQALAGVGGLKWPNDLLDPRGRKLAGILLEADVRGEDVTRAVLGIGLNVGSAPVTTQAGGSACLQEFAPDVRRSDVLTVLLPALDRWLAAPGEAILEAWRAASVTLGQPVTVSTAGGVLSGVARELAPDGALVVVAGDGSVHRVTAGDVQLVGRLQ</sequence>
<evidence type="ECO:0000256" key="1">
    <source>
        <dbReference type="ARBA" id="ARBA00022598"/>
    </source>
</evidence>
<dbReference type="InterPro" id="IPR045864">
    <property type="entry name" value="aa-tRNA-synth_II/BPL/LPL"/>
</dbReference>
<feature type="DNA-binding region" description="H-T-H motif" evidence="5">
    <location>
        <begin position="28"/>
        <end position="47"/>
    </location>
</feature>
<comment type="similarity">
    <text evidence="5">Belongs to the biotin--protein ligase family.</text>
</comment>
<dbReference type="Proteomes" id="UP000635726">
    <property type="component" value="Unassembled WGS sequence"/>
</dbReference>
<dbReference type="SUPFAM" id="SSF50037">
    <property type="entry name" value="C-terminal domain of transcriptional repressors"/>
    <property type="match status" value="1"/>
</dbReference>
<dbReference type="Pfam" id="PF03099">
    <property type="entry name" value="BPL_LplA_LipB"/>
    <property type="match status" value="1"/>
</dbReference>
<dbReference type="Pfam" id="PF02237">
    <property type="entry name" value="BPL_C"/>
    <property type="match status" value="1"/>
</dbReference>
<keyword evidence="5" id="KW-0805">Transcription regulation</keyword>
<dbReference type="EC" id="6.3.4.15" evidence="5"/>
<evidence type="ECO:0000313" key="7">
    <source>
        <dbReference type="EMBL" id="GGJ88420.1"/>
    </source>
</evidence>
<dbReference type="Gene3D" id="1.10.10.10">
    <property type="entry name" value="Winged helix-like DNA-binding domain superfamily/Winged helix DNA-binding domain"/>
    <property type="match status" value="1"/>
</dbReference>
<dbReference type="SUPFAM" id="SSF55681">
    <property type="entry name" value="Class II aaRS and biotin synthetases"/>
    <property type="match status" value="1"/>
</dbReference>
<name>A0A917UV19_9DEIO</name>
<evidence type="ECO:0000256" key="4">
    <source>
        <dbReference type="ARBA" id="ARBA00023267"/>
    </source>
</evidence>
<dbReference type="InterPro" id="IPR004143">
    <property type="entry name" value="BPL_LPL_catalytic"/>
</dbReference>
<keyword evidence="5" id="KW-0678">Repressor</keyword>
<comment type="caution">
    <text evidence="7">The sequence shown here is derived from an EMBL/GenBank/DDBJ whole genome shotgun (WGS) entry which is preliminary data.</text>
</comment>
<keyword evidence="5" id="KW-0804">Transcription</keyword>
<feature type="binding site" evidence="5">
    <location>
        <position position="117"/>
    </location>
    <ligand>
        <name>biotin</name>
        <dbReference type="ChEBI" id="CHEBI:57586"/>
    </ligand>
</feature>